<dbReference type="EMBL" id="JRUE01000121">
    <property type="protein sequence ID" value="KXZ70617.1"/>
    <property type="molecule type" value="Genomic_DNA"/>
</dbReference>
<keyword evidence="1" id="KW-1133">Transmembrane helix</keyword>
<evidence type="ECO:0000256" key="1">
    <source>
        <dbReference type="SAM" id="Phobius"/>
    </source>
</evidence>
<sequence>MNTEHTLEEQNIQIIQPFQPKNLFNLFFKPKTFFSQSNHYHHKSIMLMAYLIGVVAVMDRIDQKLLSSELGQSSSFTDSLTETWFAYWLWVLGMGILSAALAWVIQGWWYKKRLQFSGVQDADPQLARHVFVLQALVYVLPIIVVTLIQTFLYKNYVDAYNNSTFLAVITIPFLLLSCWVSYRGATQVFNTNAWAKFWFLGMPVVFYITIGGLFAALVN</sequence>
<name>A0A150HV85_9GAMM</name>
<dbReference type="AlphaFoldDB" id="A0A150HV85"/>
<dbReference type="PATRIC" id="fig|52133.18.peg.1369"/>
<feature type="transmembrane region" description="Helical" evidence="1">
    <location>
        <begin position="85"/>
        <end position="109"/>
    </location>
</feature>
<feature type="transmembrane region" description="Helical" evidence="1">
    <location>
        <begin position="44"/>
        <end position="61"/>
    </location>
</feature>
<reference evidence="2 3" key="1">
    <citation type="journal article" date="2016" name="Sci. Rep.">
        <title>Genomic and phenotypic characterization of the species Acinetobacter venetianus.</title>
        <authorList>
            <person name="Fondi M."/>
            <person name="Maida I."/>
            <person name="Perrin E."/>
            <person name="Orlandini V."/>
            <person name="La Torre L."/>
            <person name="Bosi E."/>
            <person name="Negroni A."/>
            <person name="Zanaroli G."/>
            <person name="Fava F."/>
            <person name="Decorosi F."/>
            <person name="Giovannetti L."/>
            <person name="Viti C."/>
            <person name="Vaneechoutte M."/>
            <person name="Dijkshoorn L."/>
            <person name="Fani R."/>
        </authorList>
    </citation>
    <scope>NUCLEOTIDE SEQUENCE [LARGE SCALE GENOMIC DNA]</scope>
    <source>
        <strain evidence="2 3">LUH5627</strain>
    </source>
</reference>
<gene>
    <name evidence="2" type="ORF">AVENLUH5627_01320</name>
</gene>
<evidence type="ECO:0000313" key="2">
    <source>
        <dbReference type="EMBL" id="KXZ70617.1"/>
    </source>
</evidence>
<comment type="caution">
    <text evidence="2">The sequence shown here is derived from an EMBL/GenBank/DDBJ whole genome shotgun (WGS) entry which is preliminary data.</text>
</comment>
<keyword evidence="1" id="KW-0472">Membrane</keyword>
<proteinExistence type="predicted"/>
<organism evidence="2 3">
    <name type="scientific">Acinetobacter venetianus</name>
    <dbReference type="NCBI Taxonomy" id="52133"/>
    <lineage>
        <taxon>Bacteria</taxon>
        <taxon>Pseudomonadati</taxon>
        <taxon>Pseudomonadota</taxon>
        <taxon>Gammaproteobacteria</taxon>
        <taxon>Moraxellales</taxon>
        <taxon>Moraxellaceae</taxon>
        <taxon>Acinetobacter</taxon>
    </lineage>
</organism>
<feature type="transmembrane region" description="Helical" evidence="1">
    <location>
        <begin position="165"/>
        <end position="185"/>
    </location>
</feature>
<dbReference type="RefSeq" id="WP_061518541.1">
    <property type="nucleotide sequence ID" value="NZ_JRUE01000121.1"/>
</dbReference>
<feature type="transmembrane region" description="Helical" evidence="1">
    <location>
        <begin position="130"/>
        <end position="153"/>
    </location>
</feature>
<accession>A0A150HV85</accession>
<feature type="transmembrane region" description="Helical" evidence="1">
    <location>
        <begin position="197"/>
        <end position="218"/>
    </location>
</feature>
<evidence type="ECO:0008006" key="4">
    <source>
        <dbReference type="Google" id="ProtNLM"/>
    </source>
</evidence>
<protein>
    <recommendedName>
        <fullName evidence="4">Yip1 domain-containing protein</fullName>
    </recommendedName>
</protein>
<evidence type="ECO:0000313" key="3">
    <source>
        <dbReference type="Proteomes" id="UP000075680"/>
    </source>
</evidence>
<dbReference type="Proteomes" id="UP000075680">
    <property type="component" value="Unassembled WGS sequence"/>
</dbReference>
<keyword evidence="1" id="KW-0812">Transmembrane</keyword>